<dbReference type="RefSeq" id="WP_157736056.1">
    <property type="nucleotide sequence ID" value="NZ_CP018632.1"/>
</dbReference>
<keyword evidence="2" id="KW-1185">Reference proteome</keyword>
<protein>
    <submittedName>
        <fullName evidence="1">Uncharacterized protein</fullName>
    </submittedName>
</protein>
<dbReference type="Proteomes" id="UP000250079">
    <property type="component" value="Chromosome"/>
</dbReference>
<evidence type="ECO:0000313" key="2">
    <source>
        <dbReference type="Proteomes" id="UP000250079"/>
    </source>
</evidence>
<dbReference type="EMBL" id="CP018632">
    <property type="protein sequence ID" value="ASJ73528.1"/>
    <property type="molecule type" value="Genomic_DNA"/>
</dbReference>
<organism evidence="1 2">
    <name type="scientific">Granulosicoccus antarcticus IMCC3135</name>
    <dbReference type="NCBI Taxonomy" id="1192854"/>
    <lineage>
        <taxon>Bacteria</taxon>
        <taxon>Pseudomonadati</taxon>
        <taxon>Pseudomonadota</taxon>
        <taxon>Gammaproteobacteria</taxon>
        <taxon>Chromatiales</taxon>
        <taxon>Granulosicoccaceae</taxon>
        <taxon>Granulosicoccus</taxon>
    </lineage>
</organism>
<gene>
    <name evidence="1" type="ORF">IMCC3135_17230</name>
</gene>
<proteinExistence type="predicted"/>
<name>A0A2Z2NUY0_9GAMM</name>
<accession>A0A2Z2NUY0</accession>
<dbReference type="AlphaFoldDB" id="A0A2Z2NUY0"/>
<reference evidence="1 2" key="1">
    <citation type="submission" date="2016-12" db="EMBL/GenBank/DDBJ databases">
        <authorList>
            <person name="Song W.-J."/>
            <person name="Kurnit D.M."/>
        </authorList>
    </citation>
    <scope>NUCLEOTIDE SEQUENCE [LARGE SCALE GENOMIC DNA]</scope>
    <source>
        <strain evidence="1 2">IMCC3135</strain>
    </source>
</reference>
<sequence>MIELAGISTRQMPKIERATRPSILDPYLPFMVQALEQYPDLSAVRLLGINGVPVPAVIEHGDRITLSLYMKLFPRNNPR</sequence>
<evidence type="ECO:0000313" key="1">
    <source>
        <dbReference type="EMBL" id="ASJ73528.1"/>
    </source>
</evidence>
<dbReference type="KEGG" id="gai:IMCC3135_17230"/>